<accession>A0A372G0P5</accession>
<keyword evidence="3" id="KW-1185">Reference proteome</keyword>
<name>A0A372G0P5_9ACTN</name>
<feature type="compositionally biased region" description="Basic and acidic residues" evidence="1">
    <location>
        <begin position="74"/>
        <end position="87"/>
    </location>
</feature>
<dbReference type="AlphaFoldDB" id="A0A372G0P5"/>
<evidence type="ECO:0000256" key="1">
    <source>
        <dbReference type="SAM" id="MobiDB-lite"/>
    </source>
</evidence>
<comment type="caution">
    <text evidence="2">The sequence shown here is derived from an EMBL/GenBank/DDBJ whole genome shotgun (WGS) entry which is preliminary data.</text>
</comment>
<sequence length="94" mass="10264">MTFGSHIAEFADRPVVEVPLDGPLPTVTGPVSWSVSHPDFDDHSEDALSEAFAATFERFVAQAGPTVESLVIEGEHRKSSERRHVPCDHTQPPT</sequence>
<feature type="region of interest" description="Disordered" evidence="1">
    <location>
        <begin position="74"/>
        <end position="94"/>
    </location>
</feature>
<gene>
    <name evidence="2" type="ORF">D0Q02_10995</name>
</gene>
<dbReference type="RefSeq" id="WP_117227862.1">
    <property type="nucleotide sequence ID" value="NZ_CP061725.1"/>
</dbReference>
<organism evidence="2 3">
    <name type="scientific">Micromonospora craniellae</name>
    <dbReference type="NCBI Taxonomy" id="2294034"/>
    <lineage>
        <taxon>Bacteria</taxon>
        <taxon>Bacillati</taxon>
        <taxon>Actinomycetota</taxon>
        <taxon>Actinomycetes</taxon>
        <taxon>Micromonosporales</taxon>
        <taxon>Micromonosporaceae</taxon>
        <taxon>Micromonospora</taxon>
    </lineage>
</organism>
<evidence type="ECO:0000313" key="2">
    <source>
        <dbReference type="EMBL" id="RFS46602.1"/>
    </source>
</evidence>
<reference evidence="2 3" key="1">
    <citation type="submission" date="2018-08" db="EMBL/GenBank/DDBJ databases">
        <title>Verrucosispora craniellae sp. nov., isolated from a marine sponge in the South China Sea.</title>
        <authorList>
            <person name="Li L."/>
            <person name="Lin H.W."/>
        </authorList>
    </citation>
    <scope>NUCLEOTIDE SEQUENCE [LARGE SCALE GENOMIC DNA]</scope>
    <source>
        <strain evidence="2 3">LHW63014</strain>
    </source>
</reference>
<proteinExistence type="predicted"/>
<evidence type="ECO:0000313" key="3">
    <source>
        <dbReference type="Proteomes" id="UP000262621"/>
    </source>
</evidence>
<dbReference type="OrthoDB" id="9781345at2"/>
<dbReference type="Proteomes" id="UP000262621">
    <property type="component" value="Unassembled WGS sequence"/>
</dbReference>
<dbReference type="EMBL" id="QVFU01000008">
    <property type="protein sequence ID" value="RFS46602.1"/>
    <property type="molecule type" value="Genomic_DNA"/>
</dbReference>
<protein>
    <submittedName>
        <fullName evidence="2">Uncharacterized protein</fullName>
    </submittedName>
</protein>